<dbReference type="KEGG" id="ftc:DA46_1268"/>
<dbReference type="PANTHER" id="PTHR43542:SF1">
    <property type="entry name" value="METHYLTRANSFERASE"/>
    <property type="match status" value="1"/>
</dbReference>
<protein>
    <recommendedName>
        <fullName evidence="3">Ribosomal RNA small subunit methyltransferase D</fullName>
        <ecNumber evidence="3">2.1.1.171</ecNumber>
    </recommendedName>
</protein>
<keyword evidence="1 3" id="KW-0489">Methyltransferase</keyword>
<dbReference type="KEGG" id="ftv:CH67_1880"/>
<evidence type="ECO:0000313" key="4">
    <source>
        <dbReference type="EMBL" id="NDR88678.1"/>
    </source>
</evidence>
<dbReference type="OMA" id="FNWLMPY"/>
<keyword evidence="2 3" id="KW-0808">Transferase</keyword>
<dbReference type="KEGG" id="ftz:CH68_1609"/>
<comment type="caution">
    <text evidence="5">The sequence shown here is derived from an EMBL/GenBank/DDBJ whole genome shotgun (WGS) entry which is preliminary data.</text>
</comment>
<keyword evidence="3" id="KW-0698">rRNA processing</keyword>
<dbReference type="GeneID" id="75263848"/>
<proteinExistence type="inferred from homology"/>
<gene>
    <name evidence="5" type="primary">rsmD</name>
    <name evidence="5" type="ORF">FWI86_03095</name>
    <name evidence="4" type="ORF">FWJ04_03050</name>
</gene>
<comment type="similarity">
    <text evidence="3">Belongs to the methyltransferase superfamily. RsmD family.</text>
</comment>
<dbReference type="PIRSF" id="PIRSF004553">
    <property type="entry name" value="CHP00095"/>
    <property type="match status" value="1"/>
</dbReference>
<dbReference type="GO" id="GO:0052913">
    <property type="term" value="F:16S rRNA (guanine(966)-N(2))-methyltransferase activity"/>
    <property type="evidence" value="ECO:0007669"/>
    <property type="project" value="UniProtKB-EC"/>
</dbReference>
<name>A0A0B3VXF8_FRATU</name>
<comment type="catalytic activity">
    <reaction evidence="3">
        <text>guanosine(966) in 16S rRNA + S-adenosyl-L-methionine = N(2)-methylguanosine(966) in 16S rRNA + S-adenosyl-L-homocysteine + H(+)</text>
        <dbReference type="Rhea" id="RHEA:23548"/>
        <dbReference type="Rhea" id="RHEA-COMP:10211"/>
        <dbReference type="Rhea" id="RHEA-COMP:10212"/>
        <dbReference type="ChEBI" id="CHEBI:15378"/>
        <dbReference type="ChEBI" id="CHEBI:57856"/>
        <dbReference type="ChEBI" id="CHEBI:59789"/>
        <dbReference type="ChEBI" id="CHEBI:74269"/>
        <dbReference type="ChEBI" id="CHEBI:74481"/>
        <dbReference type="EC" id="2.1.1.171"/>
    </reaction>
</comment>
<dbReference type="NCBIfam" id="TIGR00095">
    <property type="entry name" value="16S rRNA (guanine(966)-N(2))-methyltransferase RsmD"/>
    <property type="match status" value="1"/>
</dbReference>
<dbReference type="EMBL" id="JAAGKH010000016">
    <property type="protein sequence ID" value="NDR88678.1"/>
    <property type="molecule type" value="Genomic_DNA"/>
</dbReference>
<organism evidence="5">
    <name type="scientific">Francisella tularensis subsp. holarctica</name>
    <dbReference type="NCBI Taxonomy" id="119857"/>
    <lineage>
        <taxon>Bacteria</taxon>
        <taxon>Pseudomonadati</taxon>
        <taxon>Pseudomonadota</taxon>
        <taxon>Gammaproteobacteria</taxon>
        <taxon>Thiotrichales</taxon>
        <taxon>Francisellaceae</taxon>
        <taxon>Francisella</taxon>
    </lineage>
</organism>
<dbReference type="EC" id="2.1.1.171" evidence="3"/>
<reference evidence="5" key="1">
    <citation type="submission" date="2019-08" db="EMBL/GenBank/DDBJ databases">
        <authorList>
            <person name="Busch A."/>
        </authorList>
    </citation>
    <scope>NUCLEOTIDE SEQUENCE</scope>
    <source>
        <strain evidence="5">15T0085</strain>
        <strain evidence="4">17T1429</strain>
    </source>
</reference>
<dbReference type="eggNOG" id="COG0742">
    <property type="taxonomic scope" value="Bacteria"/>
</dbReference>
<reference evidence="5" key="2">
    <citation type="submission" date="2020-02" db="EMBL/GenBank/DDBJ databases">
        <title>Using affinity propagation clustering for identifying bacterial clades and subclades with whole-genome sequences of Francisella tularensis.</title>
        <authorList>
            <person name="Homeier-Bachmann T."/>
            <person name="Abdel-Glil M.Y."/>
            <person name="Hackbart A."/>
            <person name="Hotzel H."/>
            <person name="Tomaso H."/>
        </authorList>
    </citation>
    <scope>NUCLEOTIDE SEQUENCE</scope>
    <source>
        <strain evidence="5">15T0085</strain>
        <strain evidence="4">17T1429</strain>
    </source>
</reference>
<dbReference type="InterPro" id="IPR004398">
    <property type="entry name" value="RNA_MeTrfase_RsmD"/>
</dbReference>
<dbReference type="InterPro" id="IPR029063">
    <property type="entry name" value="SAM-dependent_MTases_sf"/>
</dbReference>
<dbReference type="EMBL" id="JAAGJP010000014">
    <property type="protein sequence ID" value="NDS68090.1"/>
    <property type="molecule type" value="Genomic_DNA"/>
</dbReference>
<dbReference type="RefSeq" id="WP_003016791.1">
    <property type="nucleotide sequence ID" value="NZ_AP023459.1"/>
</dbReference>
<evidence type="ECO:0000313" key="5">
    <source>
        <dbReference type="EMBL" id="NDS68090.1"/>
    </source>
</evidence>
<evidence type="ECO:0000256" key="3">
    <source>
        <dbReference type="PIRNR" id="PIRNR004553"/>
    </source>
</evidence>
<dbReference type="SUPFAM" id="SSF53335">
    <property type="entry name" value="S-adenosyl-L-methionine-dependent methyltransferases"/>
    <property type="match status" value="1"/>
</dbReference>
<keyword evidence="3" id="KW-0949">S-adenosyl-L-methionine</keyword>
<dbReference type="Gene3D" id="3.40.50.150">
    <property type="entry name" value="Vaccinia Virus protein VP39"/>
    <property type="match status" value="1"/>
</dbReference>
<dbReference type="PANTHER" id="PTHR43542">
    <property type="entry name" value="METHYLTRANSFERASE"/>
    <property type="match status" value="1"/>
</dbReference>
<evidence type="ECO:0000256" key="2">
    <source>
        <dbReference type="ARBA" id="ARBA00022679"/>
    </source>
</evidence>
<dbReference type="Pfam" id="PF03602">
    <property type="entry name" value="Cons_hypoth95"/>
    <property type="match status" value="1"/>
</dbReference>
<accession>A0A0B3VXF8</accession>
<comment type="function">
    <text evidence="3">Specifically methylates the guanine in position 966 of 16S rRNA in the assembled 30S particle.</text>
</comment>
<dbReference type="AlphaFoldDB" id="A0A0B3VXF8"/>
<dbReference type="HOGENOM" id="CLU_075826_0_2_6"/>
<evidence type="ECO:0000256" key="1">
    <source>
        <dbReference type="ARBA" id="ARBA00022603"/>
    </source>
</evidence>
<sequence>MKTNSIRVIAGKYKNRRLKFPNANGLRPTSDQLKETIFNWLSPFIHDSICIDAFAGSGSLGIESISRGAAKAIFYELNFKALLQIKENLKTLAIENFEIYKIDSIKALANLNVPSSRLIIFLDPPFNKNIVPLALKSILENRHILDQTLIYIETEKTAEYSLEGFDILKEKNSTNISAKLVSKNHLNSKNNL</sequence>